<reference evidence="2" key="1">
    <citation type="submission" date="2018-05" db="EMBL/GenBank/DDBJ databases">
        <authorList>
            <person name="Lanie J.A."/>
            <person name="Ng W.-L."/>
            <person name="Kazmierczak K.M."/>
            <person name="Andrzejewski T.M."/>
            <person name="Davidsen T.M."/>
            <person name="Wayne K.J."/>
            <person name="Tettelin H."/>
            <person name="Glass J.I."/>
            <person name="Rusch D."/>
            <person name="Podicherti R."/>
            <person name="Tsui H.-C.T."/>
            <person name="Winkler M.E."/>
        </authorList>
    </citation>
    <scope>NUCLEOTIDE SEQUENCE</scope>
</reference>
<dbReference type="SUPFAM" id="SSF53335">
    <property type="entry name" value="S-adenosyl-L-methionine-dependent methyltransferases"/>
    <property type="match status" value="1"/>
</dbReference>
<dbReference type="Pfam" id="PF03848">
    <property type="entry name" value="TehB"/>
    <property type="match status" value="1"/>
</dbReference>
<sequence length="224" mass="25966">MNFEEKESGIEDELKKLGYWNNLYSKNDYFGTGPTILAVYAKKILDKYSLKNILELGCGQGRDSIYFAKLGYSIVALDLSENAIKFIEKTRNDENLKNLQLITHDIQKPLNFQNSKFDMVYSNLSLQFFDLSQLSKIFSNIADIMLPDSFFLFSTKKAGDKYYNFGNKISDSAFESKGVTRFFFTKSELESLLEIFFTIISFEEDKHVNLDNTVSVWWKILVKK</sequence>
<dbReference type="InterPro" id="IPR029063">
    <property type="entry name" value="SAM-dependent_MTases_sf"/>
</dbReference>
<dbReference type="Gene3D" id="3.40.50.150">
    <property type="entry name" value="Vaccinia Virus protein VP39"/>
    <property type="match status" value="1"/>
</dbReference>
<proteinExistence type="predicted"/>
<name>A0A381VFC5_9ZZZZ</name>
<dbReference type="AlphaFoldDB" id="A0A381VFC5"/>
<gene>
    <name evidence="2" type="ORF">METZ01_LOCUS91920</name>
</gene>
<evidence type="ECO:0000313" key="2">
    <source>
        <dbReference type="EMBL" id="SVA39066.1"/>
    </source>
</evidence>
<dbReference type="CDD" id="cd02440">
    <property type="entry name" value="AdoMet_MTases"/>
    <property type="match status" value="1"/>
</dbReference>
<dbReference type="InterPro" id="IPR015985">
    <property type="entry name" value="TehB-like_dom"/>
</dbReference>
<dbReference type="PANTHER" id="PTHR43861">
    <property type="entry name" value="TRANS-ACONITATE 2-METHYLTRANSFERASE-RELATED"/>
    <property type="match status" value="1"/>
</dbReference>
<organism evidence="2">
    <name type="scientific">marine metagenome</name>
    <dbReference type="NCBI Taxonomy" id="408172"/>
    <lineage>
        <taxon>unclassified sequences</taxon>
        <taxon>metagenomes</taxon>
        <taxon>ecological metagenomes</taxon>
    </lineage>
</organism>
<protein>
    <recommendedName>
        <fullName evidence="1">Tellurite resistance methyltransferase TehB-like domain-containing protein</fullName>
    </recommendedName>
</protein>
<dbReference type="EMBL" id="UINC01008687">
    <property type="protein sequence ID" value="SVA39066.1"/>
    <property type="molecule type" value="Genomic_DNA"/>
</dbReference>
<feature type="domain" description="Tellurite resistance methyltransferase TehB-like" evidence="1">
    <location>
        <begin position="50"/>
        <end position="152"/>
    </location>
</feature>
<evidence type="ECO:0000259" key="1">
    <source>
        <dbReference type="Pfam" id="PF03848"/>
    </source>
</evidence>
<accession>A0A381VFC5</accession>